<evidence type="ECO:0000256" key="1">
    <source>
        <dbReference type="SAM" id="MobiDB-lite"/>
    </source>
</evidence>
<dbReference type="AlphaFoldDB" id="A0A136IQ48"/>
<dbReference type="InParanoid" id="A0A136IQ48"/>
<keyword evidence="3" id="KW-1185">Reference proteome</keyword>
<dbReference type="Proteomes" id="UP000070501">
    <property type="component" value="Unassembled WGS sequence"/>
</dbReference>
<reference evidence="3" key="1">
    <citation type="submission" date="2016-02" db="EMBL/GenBank/DDBJ databases">
        <title>Draft genome sequence of Microdochium bolleyi, a fungal endophyte of beachgrass.</title>
        <authorList>
            <consortium name="DOE Joint Genome Institute"/>
            <person name="David A.S."/>
            <person name="May G."/>
            <person name="Haridas S."/>
            <person name="Lim J."/>
            <person name="Wang M."/>
            <person name="Labutti K."/>
            <person name="Lipzen A."/>
            <person name="Barry K."/>
            <person name="Grigoriev I.V."/>
        </authorList>
    </citation>
    <scope>NUCLEOTIDE SEQUENCE [LARGE SCALE GENOMIC DNA]</scope>
    <source>
        <strain evidence="3">J235TASD1</strain>
    </source>
</reference>
<accession>A0A136IQ48</accession>
<proteinExistence type="predicted"/>
<feature type="compositionally biased region" description="Basic residues" evidence="1">
    <location>
        <begin position="96"/>
        <end position="109"/>
    </location>
</feature>
<dbReference type="STRING" id="196109.A0A136IQ48"/>
<evidence type="ECO:0000313" key="3">
    <source>
        <dbReference type="Proteomes" id="UP000070501"/>
    </source>
</evidence>
<protein>
    <submittedName>
        <fullName evidence="2">Uncharacterized protein</fullName>
    </submittedName>
</protein>
<feature type="compositionally biased region" description="Polar residues" evidence="1">
    <location>
        <begin position="13"/>
        <end position="25"/>
    </location>
</feature>
<dbReference type="EMBL" id="KQ964264">
    <property type="protein sequence ID" value="KXJ87051.1"/>
    <property type="molecule type" value="Genomic_DNA"/>
</dbReference>
<sequence>MDSRQHPPGMPFSRNNAASPSQYTRSPFPPASNSSNTTPSPYPPGHQPSSASPAVPPQGPYSDHPHPQSQHQRHPSDSTAYYSQSRPSYPPDHAAHPPHHGSAHARHHSSSSIGGPLNRNMPPPSPPRTEQGAHFGGGTPHGRPPSLGPPGAFASGRELPALSSIPRSGSSMSISAMLGGPSSAHRETTPSHATHAPYPPPATSA</sequence>
<organism evidence="2 3">
    <name type="scientific">Microdochium bolleyi</name>
    <dbReference type="NCBI Taxonomy" id="196109"/>
    <lineage>
        <taxon>Eukaryota</taxon>
        <taxon>Fungi</taxon>
        <taxon>Dikarya</taxon>
        <taxon>Ascomycota</taxon>
        <taxon>Pezizomycotina</taxon>
        <taxon>Sordariomycetes</taxon>
        <taxon>Xylariomycetidae</taxon>
        <taxon>Xylariales</taxon>
        <taxon>Microdochiaceae</taxon>
        <taxon>Microdochium</taxon>
    </lineage>
</organism>
<feature type="region of interest" description="Disordered" evidence="1">
    <location>
        <begin position="1"/>
        <end position="205"/>
    </location>
</feature>
<evidence type="ECO:0000313" key="2">
    <source>
        <dbReference type="EMBL" id="KXJ87051.1"/>
    </source>
</evidence>
<feature type="non-terminal residue" evidence="2">
    <location>
        <position position="205"/>
    </location>
</feature>
<gene>
    <name evidence="2" type="ORF">Micbo1qcDRAFT_167786</name>
</gene>
<feature type="compositionally biased region" description="Low complexity" evidence="1">
    <location>
        <begin position="163"/>
        <end position="175"/>
    </location>
</feature>
<name>A0A136IQ48_9PEZI</name>